<feature type="compositionally biased region" description="Basic and acidic residues" evidence="2">
    <location>
        <begin position="1098"/>
        <end position="1111"/>
    </location>
</feature>
<evidence type="ECO:0000256" key="2">
    <source>
        <dbReference type="SAM" id="MobiDB-lite"/>
    </source>
</evidence>
<comment type="caution">
    <text evidence="3">The sequence shown here is derived from an EMBL/GenBank/DDBJ whole genome shotgun (WGS) entry which is preliminary data.</text>
</comment>
<organism evidence="3 4">
    <name type="scientific">Tripterygium wilfordii</name>
    <name type="common">Thunder God vine</name>
    <dbReference type="NCBI Taxonomy" id="458696"/>
    <lineage>
        <taxon>Eukaryota</taxon>
        <taxon>Viridiplantae</taxon>
        <taxon>Streptophyta</taxon>
        <taxon>Embryophyta</taxon>
        <taxon>Tracheophyta</taxon>
        <taxon>Spermatophyta</taxon>
        <taxon>Magnoliopsida</taxon>
        <taxon>eudicotyledons</taxon>
        <taxon>Gunneridae</taxon>
        <taxon>Pentapetalae</taxon>
        <taxon>rosids</taxon>
        <taxon>fabids</taxon>
        <taxon>Celastrales</taxon>
        <taxon>Celastraceae</taxon>
        <taxon>Tripterygium</taxon>
    </lineage>
</organism>
<feature type="region of interest" description="Disordered" evidence="2">
    <location>
        <begin position="1646"/>
        <end position="1685"/>
    </location>
</feature>
<protein>
    <submittedName>
        <fullName evidence="3">Nuclear pore complex protein</fullName>
    </submittedName>
</protein>
<feature type="region of interest" description="Disordered" evidence="2">
    <location>
        <begin position="1396"/>
        <end position="1419"/>
    </location>
</feature>
<dbReference type="FunCoup" id="A0A7J7DR51">
    <property type="interactions" value="2171"/>
</dbReference>
<feature type="coiled-coil region" evidence="1">
    <location>
        <begin position="937"/>
        <end position="975"/>
    </location>
</feature>
<feature type="region of interest" description="Disordered" evidence="2">
    <location>
        <begin position="638"/>
        <end position="668"/>
    </location>
</feature>
<dbReference type="Proteomes" id="UP000593562">
    <property type="component" value="Unassembled WGS sequence"/>
</dbReference>
<feature type="compositionally biased region" description="Polar residues" evidence="2">
    <location>
        <begin position="1317"/>
        <end position="1329"/>
    </location>
</feature>
<dbReference type="SUPFAM" id="SSF117289">
    <property type="entry name" value="Nucleoporin domain"/>
    <property type="match status" value="1"/>
</dbReference>
<feature type="region of interest" description="Disordered" evidence="2">
    <location>
        <begin position="1081"/>
        <end position="1115"/>
    </location>
</feature>
<evidence type="ECO:0000313" key="3">
    <source>
        <dbReference type="EMBL" id="KAF5748850.1"/>
    </source>
</evidence>
<feature type="region of interest" description="Disordered" evidence="2">
    <location>
        <begin position="1317"/>
        <end position="1350"/>
    </location>
</feature>
<dbReference type="InterPro" id="IPR044694">
    <property type="entry name" value="NUP214"/>
</dbReference>
<keyword evidence="1" id="KW-0175">Coiled coil</keyword>
<reference evidence="3 4" key="1">
    <citation type="journal article" date="2020" name="Nat. Commun.">
        <title>Genome of Tripterygium wilfordii and identification of cytochrome P450 involved in triptolide biosynthesis.</title>
        <authorList>
            <person name="Tu L."/>
            <person name="Su P."/>
            <person name="Zhang Z."/>
            <person name="Gao L."/>
            <person name="Wang J."/>
            <person name="Hu T."/>
            <person name="Zhou J."/>
            <person name="Zhang Y."/>
            <person name="Zhao Y."/>
            <person name="Liu Y."/>
            <person name="Song Y."/>
            <person name="Tong Y."/>
            <person name="Lu Y."/>
            <person name="Yang J."/>
            <person name="Xu C."/>
            <person name="Jia M."/>
            <person name="Peters R.J."/>
            <person name="Huang L."/>
            <person name="Gao W."/>
        </authorList>
    </citation>
    <scope>NUCLEOTIDE SEQUENCE [LARGE SCALE GENOMIC DNA]</scope>
    <source>
        <strain evidence="4">cv. XIE 37</strain>
        <tissue evidence="3">Leaf</tissue>
    </source>
</reference>
<sequence>MASPPEESKGNGRVVELEEIEGDVVATTDYIFENIGQPVPVLKDSSSTAYDFESPPSQALAVSERFELTFAAHPSGFYAVRTKDVIDSAKEIKEKGTGLSLQELSVVDLPIGKVHILALSVDSSTLAVGVGGDIHLFAVDALLKKELKPAISCSLDESSCVKDIRWSNKPENAYVALSNQGELYHGGIDGSLNDVMNNIDAVEWSIKGKFIAVARKDTLSILSSKYEERLKMSLSFKSWSGNSDDNSIVKVDTIRWVRPDCIVLGCFRLTADGNEENYVVQVLKSKEGSITNASSQPAALSFYDIFPGLVDDIVPSGRGPYLFFSYLDQCELAIAANVKNTDQHIALLDWSRDDLKSEVAVLDIERDTWLPRIELQDNGDDNLIVGLCIDKVSVYGKVKVQLGVDEEKELSPYCILMCLTLEGKLVMFNLASATGYKVSPGIVPAFRDEEDTVTMLPAENSSSKLSSDMKEQNREQVASLQDVNRKEIDTSKAPEIPIRENLMSSEKTESSSLTLVSSHIRHKDTVTVNQEMETKANPNSFMVDGQQKVPAIGLHRDTDGHPTGFSSQKFLNSGQSTSKTSAVEGYYTGRDSSKLDAQRFSGFRSSNSSFVGKAPTDTPSQLNQNTLHKHVDLGTDSLGKNGPMGLQSALSQSWSGGKTMSSGGSDTRSQFLSFGNTQGKRTDNIGAYVGGMKVHGNIGEQTFKRDVSSKLSSIKFSSKPAESGGQKTTGTMKVDSLASTCSSQILSKEEISFGNSNIHKTDITKDEFKLPTPLGMVNCEPNRSKQFGNIKDMTRELDMLLESIEKDGGFKDSCTVLLKSSVETLETGIRALSDKCRIWKDTVDERVMEIQCLLDKTVEVASLFLEGAFYVIMWWLLDKRNSTSSPSFFLSMHIHLIGYAYMVVGGAKFNFFLARKIYIGGIVKQASDSKYWDLWDRQKLSSELELKQRHILQLNQDITNQLIELERHFNTLELNEFGENGEVHAGRRALQSRFGSSRRLQSLHSLHNTMTSQLAAAEQLCECLSRQMALLNIESPAKQKNIKKELFETIGISYDASFSSPDLAKNVDSSSMTKILVASGSATKDQCKRRHSSGMKSSDSETARRRRDSLDRSWASFEPPKTTVKRILLQDSQKARASKSSSLIDKQLIGPYNLELSAGACPKDSSTQLTISYTPGNKGVQDTFLKQASEKQSTLFRWANEFSLASQSAGKSPPIYQTDNVFNSKSSPLLGQNASLSASKPSAMPFQNPFGGSWNKAEDKSGNGASQIVESEVARQAENNLIQNTYISTMLPSDTMPLREESGEFLNLNGELTLPKSSTIGSVKPTTAGTRGLTFGSGEHQDSPNATRATAYASHSPYQNVSPFGVVSREIQPSQNTSSFPTFSVSSSTSSSATINSSSSVSSLMSTPPSIVPTSTSMSSFSNAFTGSRVSTDANQNVSLTSSFSQVASSSDSFSPQAVKTLASRSMPSFSLSSTSVPHKTELQTSVGKLVSKTDGDTTIEPSVRAEPPRTPSESSLNLETVVSSTSTSEIPSEFLSESWDNLKIPNTMNNTPLSAQIGQPSAANIPYSAPVTVSDSTVSGKNDPLEVAVAEDEMEEEAPEVSHATELSLGGLGSFGLGSTSSPNAPKANPFGGVFGSAATNPISSPFPTTVPSGELFRPASFTFQPPQPSPPSQQTSPAAFSGGFGAANIAQAPTVGFGQPSQIGAGQQALGSVLGSFGQSRQLGTGFPGANSASASGFGGGFANAATAGGFAGVASTSGGFAGLASGGGGFVGAASAGGGFGGFAGAASAGGGFGNASSGGGGFGAFSSQGPGGFSAFSGGTGKPPELFTQIRK</sequence>
<feature type="compositionally biased region" description="Polar residues" evidence="2">
    <location>
        <begin position="648"/>
        <end position="668"/>
    </location>
</feature>
<feature type="region of interest" description="Disordered" evidence="2">
    <location>
        <begin position="1469"/>
        <end position="1520"/>
    </location>
</feature>
<keyword evidence="4" id="KW-1185">Reference proteome</keyword>
<feature type="compositionally biased region" description="Polar residues" evidence="2">
    <location>
        <begin position="1469"/>
        <end position="1487"/>
    </location>
</feature>
<gene>
    <name evidence="3" type="ORF">HS088_TW04G00810</name>
</gene>
<dbReference type="GO" id="GO:0006405">
    <property type="term" value="P:RNA export from nucleus"/>
    <property type="evidence" value="ECO:0007669"/>
    <property type="project" value="InterPro"/>
</dbReference>
<name>A0A7J7DR51_TRIWF</name>
<feature type="region of interest" description="Disordered" evidence="2">
    <location>
        <begin position="1817"/>
        <end position="1836"/>
    </location>
</feature>
<accession>A0A7J7DR51</accession>
<dbReference type="PANTHER" id="PTHR34418">
    <property type="entry name" value="NUCLEAR PORE COMPLEX PROTEIN NUP214 ISOFORM X1"/>
    <property type="match status" value="1"/>
</dbReference>
<dbReference type="PANTHER" id="PTHR34418:SF3">
    <property type="entry name" value="NUCLEAR PORE COMPLEX PROTEIN NUP214"/>
    <property type="match status" value="1"/>
</dbReference>
<dbReference type="EMBL" id="JAAARO010000004">
    <property type="protein sequence ID" value="KAF5748850.1"/>
    <property type="molecule type" value="Genomic_DNA"/>
</dbReference>
<feature type="compositionally biased region" description="Low complexity" evidence="2">
    <location>
        <begin position="1674"/>
        <end position="1683"/>
    </location>
</feature>
<evidence type="ECO:0000256" key="1">
    <source>
        <dbReference type="SAM" id="Coils"/>
    </source>
</evidence>
<evidence type="ECO:0000313" key="4">
    <source>
        <dbReference type="Proteomes" id="UP000593562"/>
    </source>
</evidence>
<proteinExistence type="predicted"/>
<dbReference type="GO" id="GO:0017056">
    <property type="term" value="F:structural constituent of nuclear pore"/>
    <property type="evidence" value="ECO:0007669"/>
    <property type="project" value="InterPro"/>
</dbReference>
<dbReference type="InParanoid" id="A0A7J7DR51"/>